<evidence type="ECO:0000313" key="13">
    <source>
        <dbReference type="Proteomes" id="UP001231518"/>
    </source>
</evidence>
<reference evidence="12" key="1">
    <citation type="submission" date="2023-03" db="EMBL/GenBank/DDBJ databases">
        <title>Chromosome-level genomes of two armyworms, Mythimna separata and Mythimna loreyi, provide insights into the biosynthesis and reception of sex pheromones.</title>
        <authorList>
            <person name="Zhao H."/>
        </authorList>
    </citation>
    <scope>NUCLEOTIDE SEQUENCE</scope>
    <source>
        <strain evidence="12">BeijingLab</strain>
        <tissue evidence="12">Pupa</tissue>
    </source>
</reference>
<dbReference type="SUPFAM" id="SSF51338">
    <property type="entry name" value="Composite domain of metallo-dependent hydrolases"/>
    <property type="match status" value="1"/>
</dbReference>
<keyword evidence="13" id="KW-1185">Reference proteome</keyword>
<evidence type="ECO:0000256" key="10">
    <source>
        <dbReference type="SAM" id="Coils"/>
    </source>
</evidence>
<keyword evidence="10" id="KW-0175">Coiled coil</keyword>
<proteinExistence type="inferred from homology"/>
<dbReference type="SUPFAM" id="SSF51556">
    <property type="entry name" value="Metallo-dependent hydrolases"/>
    <property type="match status" value="1"/>
</dbReference>
<keyword evidence="6" id="KW-0479">Metal-binding</keyword>
<dbReference type="Gene3D" id="2.30.40.10">
    <property type="entry name" value="Urease, subunit C, domain 1"/>
    <property type="match status" value="1"/>
</dbReference>
<evidence type="ECO:0000256" key="5">
    <source>
        <dbReference type="ARBA" id="ARBA00014514"/>
    </source>
</evidence>
<keyword evidence="8" id="KW-0862">Zinc</keyword>
<dbReference type="PANTHER" id="PTHR11271">
    <property type="entry name" value="GUANINE DEAMINASE"/>
    <property type="match status" value="1"/>
</dbReference>
<evidence type="ECO:0000256" key="1">
    <source>
        <dbReference type="ARBA" id="ARBA00001947"/>
    </source>
</evidence>
<sequence>MSRRGHELFEDELDDFEPRYKEVKNWVEELFERKSDADKVDQDIEIQLTKKQTLILSTLVPDEVLLMDKDERVAKMTALRAMHIVQTEECSVVNICDTYCNALQVVLDRGAPEATAEIEQMAAHSLKKLPNPIQADELFAIGKLFMTSFRARMARGELAPTVRAGFRALTVSRFLLAEDVSLELIPDLFYILLTRRRIAEAVDILQFALRTGQDHMSYESETWYHALCIDLILDAGFQLVSPQDISRFAEYSISRGKSAGPSRRRLVVGLWTYWLRVDSERRAKRFESESLSWAAHQDDGSMTTLLSAMRLAEGMLESLARKMDDLRKVVDLMELRSIADRELARLENDARVLRALHPRWCLLRANSCMLSGRLPAANVFFNQALEGAKKMNNRLEEAIARATNSNSVMWIQNARKGHFLHWREGEEYALASVRVVTMTDKNIVFVGIIASSSSLDQLVISSGYIAVQDGKITKTGSSKEFDTLEKAGEFSNYKVIKLSRDQFIIPGFVDCHTHAPQFPNIGLGLDRPLLEWLAKYTFPLEKKYSDTDFAAKVYDQVVQRLLKNGTTTACYFGSLHVDGTLELVKSAVKHRQRALIGKVSMNKENDAGYYNDTKKELEEVETFIKKVLAYQNELVEPVVTPRFAVSCDKELMDGLASIAKKYNCRIQSHISENLSEIEYVLETNPKCTTYGDVYDESGILNEKCIMAHAVHLTDKELSLLPKKGVSVAHCPASNTRLKSGLCPVRRIINANITVGLGTDVSGGDNASILDAIRRTMDVSMCLEMQGSPDCALNWKEAFYLATLGGAKALNLHHKIGNFEVGKDFDALLIDVYSMGGQIDKYEGALPTTTDEYAVELLQKFIFVGDDRNIAQVYVKGEKVKDIL</sequence>
<evidence type="ECO:0000313" key="12">
    <source>
        <dbReference type="EMBL" id="KAJ8709235.1"/>
    </source>
</evidence>
<comment type="catalytic activity">
    <reaction evidence="9">
        <text>guanine + H2O + H(+) = xanthine + NH4(+)</text>
        <dbReference type="Rhea" id="RHEA:14665"/>
        <dbReference type="ChEBI" id="CHEBI:15377"/>
        <dbReference type="ChEBI" id="CHEBI:15378"/>
        <dbReference type="ChEBI" id="CHEBI:16235"/>
        <dbReference type="ChEBI" id="CHEBI:17712"/>
        <dbReference type="ChEBI" id="CHEBI:28938"/>
        <dbReference type="EC" id="3.5.4.3"/>
    </reaction>
</comment>
<dbReference type="EC" id="3.5.4.3" evidence="4"/>
<evidence type="ECO:0000256" key="6">
    <source>
        <dbReference type="ARBA" id="ARBA00022723"/>
    </source>
</evidence>
<dbReference type="EMBL" id="JARGEI010000024">
    <property type="protein sequence ID" value="KAJ8709235.1"/>
    <property type="molecule type" value="Genomic_DNA"/>
</dbReference>
<dbReference type="InterPro" id="IPR011059">
    <property type="entry name" value="Metal-dep_hydrolase_composite"/>
</dbReference>
<evidence type="ECO:0000256" key="2">
    <source>
        <dbReference type="ARBA" id="ARBA00004984"/>
    </source>
</evidence>
<dbReference type="Gene3D" id="3.20.20.140">
    <property type="entry name" value="Metal-dependent hydrolases"/>
    <property type="match status" value="1"/>
</dbReference>
<dbReference type="PANTHER" id="PTHR11271:SF6">
    <property type="entry name" value="GUANINE DEAMINASE"/>
    <property type="match status" value="1"/>
</dbReference>
<feature type="domain" description="Amidohydrolase-related" evidence="11">
    <location>
        <begin position="503"/>
        <end position="879"/>
    </location>
</feature>
<organism evidence="12 13">
    <name type="scientific">Mythimna separata</name>
    <name type="common">Oriental armyworm</name>
    <name type="synonym">Pseudaletia separata</name>
    <dbReference type="NCBI Taxonomy" id="271217"/>
    <lineage>
        <taxon>Eukaryota</taxon>
        <taxon>Metazoa</taxon>
        <taxon>Ecdysozoa</taxon>
        <taxon>Arthropoda</taxon>
        <taxon>Hexapoda</taxon>
        <taxon>Insecta</taxon>
        <taxon>Pterygota</taxon>
        <taxon>Neoptera</taxon>
        <taxon>Endopterygota</taxon>
        <taxon>Lepidoptera</taxon>
        <taxon>Glossata</taxon>
        <taxon>Ditrysia</taxon>
        <taxon>Noctuoidea</taxon>
        <taxon>Noctuidae</taxon>
        <taxon>Noctuinae</taxon>
        <taxon>Hadenini</taxon>
        <taxon>Mythimna</taxon>
    </lineage>
</organism>
<dbReference type="Proteomes" id="UP001231518">
    <property type="component" value="Chromosome 22"/>
</dbReference>
<comment type="similarity">
    <text evidence="3">Belongs to the metallo-dependent hydrolases superfamily. ATZ/TRZ family.</text>
</comment>
<evidence type="ECO:0000259" key="11">
    <source>
        <dbReference type="Pfam" id="PF01979"/>
    </source>
</evidence>
<evidence type="ECO:0000256" key="9">
    <source>
        <dbReference type="ARBA" id="ARBA00051148"/>
    </source>
</evidence>
<evidence type="ECO:0000256" key="4">
    <source>
        <dbReference type="ARBA" id="ARBA00012781"/>
    </source>
</evidence>
<dbReference type="NCBIfam" id="TIGR02967">
    <property type="entry name" value="guan_deamin"/>
    <property type="match status" value="1"/>
</dbReference>
<dbReference type="Pfam" id="PF01979">
    <property type="entry name" value="Amidohydro_1"/>
    <property type="match status" value="1"/>
</dbReference>
<name>A0AAD7YBG2_MYTSE</name>
<comment type="cofactor">
    <cofactor evidence="1">
        <name>Zn(2+)</name>
        <dbReference type="ChEBI" id="CHEBI:29105"/>
    </cofactor>
</comment>
<evidence type="ECO:0000256" key="8">
    <source>
        <dbReference type="ARBA" id="ARBA00022833"/>
    </source>
</evidence>
<feature type="coiled-coil region" evidence="10">
    <location>
        <begin position="309"/>
        <end position="356"/>
    </location>
</feature>
<dbReference type="GO" id="GO:0008270">
    <property type="term" value="F:zinc ion binding"/>
    <property type="evidence" value="ECO:0007669"/>
    <property type="project" value="InterPro"/>
</dbReference>
<accession>A0AAD7YBG2</accession>
<dbReference type="InterPro" id="IPR014311">
    <property type="entry name" value="Guanine_deaminase"/>
</dbReference>
<dbReference type="InterPro" id="IPR032466">
    <property type="entry name" value="Metal_Hydrolase"/>
</dbReference>
<dbReference type="InterPro" id="IPR051607">
    <property type="entry name" value="Metallo-dep_hydrolases"/>
</dbReference>
<keyword evidence="7" id="KW-0378">Hydrolase</keyword>
<dbReference type="GO" id="GO:0008892">
    <property type="term" value="F:guanine deaminase activity"/>
    <property type="evidence" value="ECO:0007669"/>
    <property type="project" value="UniProtKB-EC"/>
</dbReference>
<protein>
    <recommendedName>
        <fullName evidence="5">Guanine deaminase</fullName>
        <ecNumber evidence="4">3.5.4.3</ecNumber>
    </recommendedName>
</protein>
<gene>
    <name evidence="12" type="ORF">PYW07_009061</name>
</gene>
<dbReference type="GO" id="GO:0006147">
    <property type="term" value="P:guanine catabolic process"/>
    <property type="evidence" value="ECO:0007669"/>
    <property type="project" value="InterPro"/>
</dbReference>
<dbReference type="AlphaFoldDB" id="A0AAD7YBG2"/>
<dbReference type="InterPro" id="IPR006680">
    <property type="entry name" value="Amidohydro-rel"/>
</dbReference>
<comment type="pathway">
    <text evidence="2">Purine metabolism; guanine degradation; xanthine from guanine: step 1/1.</text>
</comment>
<evidence type="ECO:0000256" key="3">
    <source>
        <dbReference type="ARBA" id="ARBA00006745"/>
    </source>
</evidence>
<evidence type="ECO:0000256" key="7">
    <source>
        <dbReference type="ARBA" id="ARBA00022801"/>
    </source>
</evidence>
<comment type="caution">
    <text evidence="12">The sequence shown here is derived from an EMBL/GenBank/DDBJ whole genome shotgun (WGS) entry which is preliminary data.</text>
</comment>
<dbReference type="FunFam" id="3.20.20.140:FF:000022">
    <property type="entry name" value="Guanine deaminase"/>
    <property type="match status" value="1"/>
</dbReference>
<dbReference type="GO" id="GO:0005829">
    <property type="term" value="C:cytosol"/>
    <property type="evidence" value="ECO:0007669"/>
    <property type="project" value="TreeGrafter"/>
</dbReference>